<dbReference type="PROSITE" id="PS50112">
    <property type="entry name" value="PAS"/>
    <property type="match status" value="1"/>
</dbReference>
<evidence type="ECO:0000259" key="5">
    <source>
        <dbReference type="PROSITE" id="PS50887"/>
    </source>
</evidence>
<dbReference type="SUPFAM" id="SSF141868">
    <property type="entry name" value="EAL domain-like"/>
    <property type="match status" value="1"/>
</dbReference>
<dbReference type="PANTHER" id="PTHR44757:SF2">
    <property type="entry name" value="BIOFILM ARCHITECTURE MAINTENANCE PROTEIN MBAA"/>
    <property type="match status" value="1"/>
</dbReference>
<dbReference type="InterPro" id="IPR000014">
    <property type="entry name" value="PAS"/>
</dbReference>
<dbReference type="NCBIfam" id="TIGR00229">
    <property type="entry name" value="sensory_box"/>
    <property type="match status" value="1"/>
</dbReference>
<evidence type="ECO:0000313" key="6">
    <source>
        <dbReference type="EMBL" id="OSM02012.1"/>
    </source>
</evidence>
<keyword evidence="1" id="KW-1133">Transmembrane helix</keyword>
<dbReference type="PANTHER" id="PTHR44757">
    <property type="entry name" value="DIGUANYLATE CYCLASE DGCP"/>
    <property type="match status" value="1"/>
</dbReference>
<dbReference type="PROSITE" id="PS50883">
    <property type="entry name" value="EAL"/>
    <property type="match status" value="1"/>
</dbReference>
<proteinExistence type="predicted"/>
<dbReference type="InterPro" id="IPR000700">
    <property type="entry name" value="PAS-assoc_C"/>
</dbReference>
<dbReference type="InterPro" id="IPR035919">
    <property type="entry name" value="EAL_sf"/>
</dbReference>
<dbReference type="NCBIfam" id="TIGR00254">
    <property type="entry name" value="GGDEF"/>
    <property type="match status" value="1"/>
</dbReference>
<reference evidence="6 7" key="1">
    <citation type="journal article" date="2016" name="BMC Genomics">
        <title>Combined genomic and structural analyses of a cultured magnetotactic bacterium reveals its niche adaptation to a dynamic environment.</title>
        <authorList>
            <person name="Araujo A.C."/>
            <person name="Morillo V."/>
            <person name="Cypriano J."/>
            <person name="Teixeira L.C."/>
            <person name="Leao P."/>
            <person name="Lyra S."/>
            <person name="Almeida L.G."/>
            <person name="Bazylinski D.A."/>
            <person name="Vasconcellos A.T."/>
            <person name="Abreu F."/>
            <person name="Lins U."/>
        </authorList>
    </citation>
    <scope>NUCLEOTIDE SEQUENCE [LARGE SCALE GENOMIC DNA]</scope>
    <source>
        <strain evidence="6 7">IT-1</strain>
    </source>
</reference>
<gene>
    <name evidence="6" type="ORF">MAIT1_02089</name>
</gene>
<comment type="caution">
    <text evidence="6">The sequence shown here is derived from an EMBL/GenBank/DDBJ whole genome shotgun (WGS) entry which is preliminary data.</text>
</comment>
<keyword evidence="1" id="KW-0812">Transmembrane</keyword>
<dbReference type="AlphaFoldDB" id="A0A1Y2K230"/>
<dbReference type="CDD" id="cd01949">
    <property type="entry name" value="GGDEF"/>
    <property type="match status" value="1"/>
</dbReference>
<evidence type="ECO:0000259" key="4">
    <source>
        <dbReference type="PROSITE" id="PS50883"/>
    </source>
</evidence>
<dbReference type="SMART" id="SM00052">
    <property type="entry name" value="EAL"/>
    <property type="match status" value="1"/>
</dbReference>
<dbReference type="Proteomes" id="UP000194003">
    <property type="component" value="Unassembled WGS sequence"/>
</dbReference>
<dbReference type="GO" id="GO:0003824">
    <property type="term" value="F:catalytic activity"/>
    <property type="evidence" value="ECO:0007669"/>
    <property type="project" value="UniProtKB-ARBA"/>
</dbReference>
<dbReference type="Gene3D" id="3.20.20.450">
    <property type="entry name" value="EAL domain"/>
    <property type="match status" value="1"/>
</dbReference>
<keyword evidence="7" id="KW-1185">Reference proteome</keyword>
<dbReference type="InterPro" id="IPR029787">
    <property type="entry name" value="Nucleotide_cyclase"/>
</dbReference>
<organism evidence="6 7">
    <name type="scientific">Magnetofaba australis IT-1</name>
    <dbReference type="NCBI Taxonomy" id="1434232"/>
    <lineage>
        <taxon>Bacteria</taxon>
        <taxon>Pseudomonadati</taxon>
        <taxon>Pseudomonadota</taxon>
        <taxon>Magnetococcia</taxon>
        <taxon>Magnetococcales</taxon>
        <taxon>Magnetococcaceae</taxon>
        <taxon>Magnetofaba</taxon>
    </lineage>
</organism>
<dbReference type="SUPFAM" id="SSF55073">
    <property type="entry name" value="Nucleotide cyclase"/>
    <property type="match status" value="1"/>
</dbReference>
<dbReference type="SUPFAM" id="SSF55785">
    <property type="entry name" value="PYP-like sensor domain (PAS domain)"/>
    <property type="match status" value="1"/>
</dbReference>
<feature type="domain" description="PAS" evidence="2">
    <location>
        <begin position="220"/>
        <end position="265"/>
    </location>
</feature>
<dbReference type="InterPro" id="IPR052155">
    <property type="entry name" value="Biofilm_reg_signaling"/>
</dbReference>
<dbReference type="Pfam" id="PF00563">
    <property type="entry name" value="EAL"/>
    <property type="match status" value="1"/>
</dbReference>
<evidence type="ECO:0000313" key="7">
    <source>
        <dbReference type="Proteomes" id="UP000194003"/>
    </source>
</evidence>
<dbReference type="PROSITE" id="PS50113">
    <property type="entry name" value="PAC"/>
    <property type="match status" value="1"/>
</dbReference>
<dbReference type="Pfam" id="PF00990">
    <property type="entry name" value="GGDEF"/>
    <property type="match status" value="1"/>
</dbReference>
<dbReference type="InterPro" id="IPR035965">
    <property type="entry name" value="PAS-like_dom_sf"/>
</dbReference>
<feature type="domain" description="GGDEF" evidence="5">
    <location>
        <begin position="381"/>
        <end position="513"/>
    </location>
</feature>
<dbReference type="Pfam" id="PF08448">
    <property type="entry name" value="PAS_4"/>
    <property type="match status" value="1"/>
</dbReference>
<dbReference type="InterPro" id="IPR013656">
    <property type="entry name" value="PAS_4"/>
</dbReference>
<dbReference type="FunFam" id="3.30.70.270:FF:000001">
    <property type="entry name" value="Diguanylate cyclase domain protein"/>
    <property type="match status" value="1"/>
</dbReference>
<feature type="transmembrane region" description="Helical" evidence="1">
    <location>
        <begin position="189"/>
        <end position="207"/>
    </location>
</feature>
<evidence type="ECO:0000259" key="3">
    <source>
        <dbReference type="PROSITE" id="PS50113"/>
    </source>
</evidence>
<dbReference type="InterPro" id="IPR043128">
    <property type="entry name" value="Rev_trsase/Diguanyl_cyclase"/>
</dbReference>
<evidence type="ECO:0000259" key="2">
    <source>
        <dbReference type="PROSITE" id="PS50112"/>
    </source>
</evidence>
<protein>
    <submittedName>
        <fullName evidence="6">Putative diguanylate cyclase/phosphodiesterase</fullName>
    </submittedName>
</protein>
<dbReference type="PROSITE" id="PS50887">
    <property type="entry name" value="GGDEF"/>
    <property type="match status" value="1"/>
</dbReference>
<keyword evidence="1" id="KW-0472">Membrane</keyword>
<dbReference type="CDD" id="cd01948">
    <property type="entry name" value="EAL"/>
    <property type="match status" value="1"/>
</dbReference>
<feature type="domain" description="EAL" evidence="4">
    <location>
        <begin position="526"/>
        <end position="772"/>
    </location>
</feature>
<evidence type="ECO:0000256" key="1">
    <source>
        <dbReference type="SAM" id="Phobius"/>
    </source>
</evidence>
<accession>A0A1Y2K230</accession>
<feature type="domain" description="PAC" evidence="3">
    <location>
        <begin position="298"/>
        <end position="350"/>
    </location>
</feature>
<dbReference type="InterPro" id="IPR001633">
    <property type="entry name" value="EAL_dom"/>
</dbReference>
<dbReference type="Gene3D" id="3.30.450.20">
    <property type="entry name" value="PAS domain"/>
    <property type="match status" value="1"/>
</dbReference>
<dbReference type="Gene3D" id="3.30.70.270">
    <property type="match status" value="1"/>
</dbReference>
<name>A0A1Y2K230_9PROT</name>
<sequence>MLFPLLGGFAIFLLSHALVWQHNNYASEELFEAMQSSLTTVQKMRLVSEMMEVVRARTRLTSSMLVEYDSFENDEKMLELGQLANRFVALRDQFTRYPLDPAERRILDKQQEIIAPIIVSLRHVVDVALWEEDESKRQEAMRLIYDKVLPGQGAVIDSFMQLQGLLEQRITESTIHTIAAHRKHLVQQLLVLILALLLVLFVNYIAIQRVVRIEKRLHFEKERAQITLISIADGVLTTDRYGVIRDANQVAAALVGAQPMDLLGKPFCEAFITKGLDGDGPALRAHLEEMLACANCAPISSLALLGQGAEQVILDATISPVRNDDNEVLGSVITLKDITEQHRLSERIQYQAHHDQLTGLFNRHAFSERCRAATERMAPNEVHCLCIIDLDRFKAINDTCGHKAGDAALKQIAEMIQGAIRRHDIAARIGGDEFTILLENCRQAEAMGVLEKLLEQIKSYRFMWGGQSFTLGFSIGVCEVYPEVHFERSFQAADEACFQAKDAGRMCIRTGSIEHDPADSAQEQESASWLERLHSALNEGRIELVMQPMLLTRASGDVGAQLYEVFMRLREGEALFPPMAFLPVAERHGLTAQLDRYVLNEVVQIIRQEPEAKEAFSINLASKTLEDGEAVEEILSFLRRNPEVAERLCFEVDETTLLNDLSRVSTLLGALNATGAMTALDNFSGSVGNCAHFEGVKLDFLKIDGALIQQAARRDTPRAVVDSVHRISRVLGMHTVAKHVETAEQETMAKEVGIDYLQGYHYGQPEPFDLSL</sequence>
<dbReference type="InterPro" id="IPR000160">
    <property type="entry name" value="GGDEF_dom"/>
</dbReference>
<dbReference type="EMBL" id="LVJN01000020">
    <property type="protein sequence ID" value="OSM02012.1"/>
    <property type="molecule type" value="Genomic_DNA"/>
</dbReference>
<dbReference type="SMART" id="SM00267">
    <property type="entry name" value="GGDEF"/>
    <property type="match status" value="1"/>
</dbReference>
<dbReference type="STRING" id="1434232.MAIT1_02089"/>